<feature type="transmembrane region" description="Helical" evidence="6">
    <location>
        <begin position="105"/>
        <end position="124"/>
    </location>
</feature>
<feature type="transmembrane region" description="Helical" evidence="6">
    <location>
        <begin position="492"/>
        <end position="510"/>
    </location>
</feature>
<keyword evidence="5 6" id="KW-0472">Membrane</keyword>
<dbReference type="GeneID" id="106666763"/>
<dbReference type="OrthoDB" id="3900342at2759"/>
<dbReference type="PANTHER" id="PTHR43243:SF4">
    <property type="entry name" value="CATIONIC AMINO ACID TRANSPORTER 4"/>
    <property type="match status" value="1"/>
</dbReference>
<feature type="transmembrane region" description="Helical" evidence="6">
    <location>
        <begin position="223"/>
        <end position="246"/>
    </location>
</feature>
<organism evidence="7 8">
    <name type="scientific">Cimex lectularius</name>
    <name type="common">Bed bug</name>
    <name type="synonym">Acanthia lectularia</name>
    <dbReference type="NCBI Taxonomy" id="79782"/>
    <lineage>
        <taxon>Eukaryota</taxon>
        <taxon>Metazoa</taxon>
        <taxon>Ecdysozoa</taxon>
        <taxon>Arthropoda</taxon>
        <taxon>Hexapoda</taxon>
        <taxon>Insecta</taxon>
        <taxon>Pterygota</taxon>
        <taxon>Neoptera</taxon>
        <taxon>Paraneoptera</taxon>
        <taxon>Hemiptera</taxon>
        <taxon>Heteroptera</taxon>
        <taxon>Panheteroptera</taxon>
        <taxon>Cimicomorpha</taxon>
        <taxon>Cimicidae</taxon>
        <taxon>Cimex</taxon>
    </lineage>
</organism>
<dbReference type="Proteomes" id="UP000494040">
    <property type="component" value="Unassembled WGS sequence"/>
</dbReference>
<dbReference type="PANTHER" id="PTHR43243">
    <property type="entry name" value="INNER MEMBRANE TRANSPORTER YGJI-RELATED"/>
    <property type="match status" value="1"/>
</dbReference>
<evidence type="ECO:0000313" key="7">
    <source>
        <dbReference type="EnsemblMetazoa" id="XP_014249674.1"/>
    </source>
</evidence>
<evidence type="ECO:0000313" key="8">
    <source>
        <dbReference type="Proteomes" id="UP000494040"/>
    </source>
</evidence>
<evidence type="ECO:0000256" key="4">
    <source>
        <dbReference type="ARBA" id="ARBA00022989"/>
    </source>
</evidence>
<feature type="transmembrane region" description="Helical" evidence="6">
    <location>
        <begin position="157"/>
        <end position="178"/>
    </location>
</feature>
<dbReference type="AlphaFoldDB" id="A0A8I6RNC8"/>
<feature type="transmembrane region" description="Helical" evidence="6">
    <location>
        <begin position="30"/>
        <end position="50"/>
    </location>
</feature>
<feature type="transmembrane region" description="Helical" evidence="6">
    <location>
        <begin position="266"/>
        <end position="286"/>
    </location>
</feature>
<dbReference type="EnsemblMetazoa" id="XM_014394188.1">
    <property type="protein sequence ID" value="XP_014249674.1"/>
    <property type="gene ID" value="LOC106666763"/>
</dbReference>
<dbReference type="GO" id="GO:0005886">
    <property type="term" value="C:plasma membrane"/>
    <property type="evidence" value="ECO:0007669"/>
    <property type="project" value="TreeGrafter"/>
</dbReference>
<evidence type="ECO:0000256" key="1">
    <source>
        <dbReference type="ARBA" id="ARBA00004141"/>
    </source>
</evidence>
<reference evidence="7" key="1">
    <citation type="submission" date="2022-01" db="UniProtKB">
        <authorList>
            <consortium name="EnsemblMetazoa"/>
        </authorList>
    </citation>
    <scope>IDENTIFICATION</scope>
</reference>
<evidence type="ECO:0000256" key="6">
    <source>
        <dbReference type="SAM" id="Phobius"/>
    </source>
</evidence>
<dbReference type="InterPro" id="IPR002293">
    <property type="entry name" value="AA/rel_permease1"/>
</dbReference>
<dbReference type="OMA" id="FARYLXG"/>
<accession>A0A8I6RNC8</accession>
<evidence type="ECO:0000256" key="3">
    <source>
        <dbReference type="ARBA" id="ARBA00022692"/>
    </source>
</evidence>
<keyword evidence="4 6" id="KW-1133">Transmembrane helix</keyword>
<name>A0A8I6RNC8_CIMLE</name>
<evidence type="ECO:0000256" key="2">
    <source>
        <dbReference type="ARBA" id="ARBA00022448"/>
    </source>
</evidence>
<dbReference type="GO" id="GO:0015171">
    <property type="term" value="F:amino acid transmembrane transporter activity"/>
    <property type="evidence" value="ECO:0007669"/>
    <property type="project" value="TreeGrafter"/>
</dbReference>
<protein>
    <submittedName>
        <fullName evidence="7">Uncharacterized protein</fullName>
    </submittedName>
</protein>
<feature type="transmembrane region" description="Helical" evidence="6">
    <location>
        <begin position="460"/>
        <end position="480"/>
    </location>
</feature>
<evidence type="ECO:0000256" key="5">
    <source>
        <dbReference type="ARBA" id="ARBA00023136"/>
    </source>
</evidence>
<dbReference type="RefSeq" id="XP_014249674.1">
    <property type="nucleotide sequence ID" value="XM_014394188.1"/>
</dbReference>
<sequence>MIWEVVGPIFKRMMRKKLLIVREIGPFNRIYGTADAFILCAGSLIGYQCYSFSAHMEKYGDGGLYSFVICGIFLSPNIWSFAELLSILPCLGGTFHFTYCFTNEFIAFMTGWFTILTTGFGAAAQLKAAGSIMDDTFFSGHMANTMKDFMNLGEKRFLLDSAPDFLALFLSLIFSGIVSANTSETKLLNSALYFINQCCLICLTILFIGYIDFNNWIPFKLNHLIVLTNSFLSTSVIYSTILTLVFLGEEAINPSKTLPKAHVLSFIFGLILFSVFSLLITLVWNYREIESSNSIQSILIYLKLNGLTFIPLIGVTCFVYNSLFIDMFSLTRVVCAMSRDGLLYRVLSRVEHFNNMPVKPSFICGIVAGVVAMFGRQTTLREIEAISFLMISAMAPVCTLRMRYAHNIEHFKGKVSSPHGKPSPTCDVIVLVLKVSVMGMAVTTRHILNDFINIHWISWKILPLFLFTVSMLISMVFLILQPMNVTHSPYRVRLIPFVPMLDIFIHYFAIGNIEAKFLYFIILWALFGLIFYFTYSIWHSKEEI</sequence>
<feature type="transmembrane region" description="Helical" evidence="6">
    <location>
        <begin position="298"/>
        <end position="321"/>
    </location>
</feature>
<proteinExistence type="predicted"/>
<feature type="transmembrane region" description="Helical" evidence="6">
    <location>
        <begin position="62"/>
        <end position="85"/>
    </location>
</feature>
<dbReference type="KEGG" id="clec:106666763"/>
<feature type="transmembrane region" description="Helical" evidence="6">
    <location>
        <begin position="517"/>
        <end position="538"/>
    </location>
</feature>
<dbReference type="Gene3D" id="1.20.1740.10">
    <property type="entry name" value="Amino acid/polyamine transporter I"/>
    <property type="match status" value="1"/>
</dbReference>
<feature type="transmembrane region" description="Helical" evidence="6">
    <location>
        <begin position="190"/>
        <end position="211"/>
    </location>
</feature>
<keyword evidence="3 6" id="KW-0812">Transmembrane</keyword>
<keyword evidence="8" id="KW-1185">Reference proteome</keyword>
<keyword evidence="2" id="KW-0813">Transport</keyword>
<comment type="subcellular location">
    <subcellularLocation>
        <location evidence="1">Membrane</location>
        <topology evidence="1">Multi-pass membrane protein</topology>
    </subcellularLocation>
</comment>
<dbReference type="Pfam" id="PF13520">
    <property type="entry name" value="AA_permease_2"/>
    <property type="match status" value="1"/>
</dbReference>